<accession>A0A9D1TTW0</accession>
<dbReference type="InterPro" id="IPR012332">
    <property type="entry name" value="Autotransporter_pectin_lyase_C"/>
</dbReference>
<gene>
    <name evidence="1" type="ORF">H9889_04765</name>
</gene>
<evidence type="ECO:0000313" key="1">
    <source>
        <dbReference type="EMBL" id="HIW06618.1"/>
    </source>
</evidence>
<protein>
    <submittedName>
        <fullName evidence="1">Uncharacterized protein</fullName>
    </submittedName>
</protein>
<organism evidence="1 2">
    <name type="scientific">Candidatus Ignatzschineria merdigallinarum</name>
    <dbReference type="NCBI Taxonomy" id="2838621"/>
    <lineage>
        <taxon>Bacteria</taxon>
        <taxon>Pseudomonadati</taxon>
        <taxon>Pseudomonadota</taxon>
        <taxon>Gammaproteobacteria</taxon>
        <taxon>Cardiobacteriales</taxon>
        <taxon>Ignatzschineriaceae</taxon>
        <taxon>Ignatzschineria</taxon>
    </lineage>
</organism>
<dbReference type="Gene3D" id="2.160.20.20">
    <property type="match status" value="1"/>
</dbReference>
<proteinExistence type="predicted"/>
<name>A0A9D1TTW0_9GAMM</name>
<comment type="caution">
    <text evidence="1">The sequence shown here is derived from an EMBL/GenBank/DDBJ whole genome shotgun (WGS) entry which is preliminary data.</text>
</comment>
<reference evidence="1" key="1">
    <citation type="journal article" date="2021" name="PeerJ">
        <title>Extensive microbial diversity within the chicken gut microbiome revealed by metagenomics and culture.</title>
        <authorList>
            <person name="Gilroy R."/>
            <person name="Ravi A."/>
            <person name="Getino M."/>
            <person name="Pursley I."/>
            <person name="Horton D.L."/>
            <person name="Alikhan N.F."/>
            <person name="Baker D."/>
            <person name="Gharbi K."/>
            <person name="Hall N."/>
            <person name="Watson M."/>
            <person name="Adriaenssens E.M."/>
            <person name="Foster-Nyarko E."/>
            <person name="Jarju S."/>
            <person name="Secka A."/>
            <person name="Antonio M."/>
            <person name="Oren A."/>
            <person name="Chaudhuri R.R."/>
            <person name="La Ragione R."/>
            <person name="Hildebrand F."/>
            <person name="Pallen M.J."/>
        </authorList>
    </citation>
    <scope>NUCLEOTIDE SEQUENCE</scope>
    <source>
        <strain evidence="1">CHK160-9182</strain>
    </source>
</reference>
<sequence>MIVQSPAHTVFKFSNEGTQNLGVGTKIDMRTVLSSKTLKGLDVYKNNMITADQLMIKVDNAEGTATGMDISTGSIVDLGSGSIIDVRTGNPKSSSKAVSISGKDAELRANDLSIKAFGEGKVKGTAISVTGFASVDLGKGTVIDADYQGIYIGDSKVKADGITMNIKGDVNPFGINSNYGLNEIDLGANSIINIEGQNAMGIWLTGDGYGSDAGDIFTARGTNSRGIMLQGDMPASRIDFKLSDAVIDVAGNYAMYALNSYSKATLKDVSIIIAEDRTTPGSGAFGLHAASGGQYDIHNLTVKAGINSYAVSARSGSHYKIAGNTLIQHDVIDGFAMNADGQNTEISVDGVINIHGAIFAGNQAKIDLTSENSSVITGAINTMTSSKEGRSSIDVTESLREYIDDNGNAHAYIDYVINKVEALVGDNRATDPGIVNLAGQGSVWNVAGNSRLSRLNLTNGFMNLAYGKGCNQVEVADFSGNMSLLFKVNVDENASDFLKITRSFIW</sequence>
<reference evidence="1" key="2">
    <citation type="submission" date="2021-04" db="EMBL/GenBank/DDBJ databases">
        <authorList>
            <person name="Gilroy R."/>
        </authorList>
    </citation>
    <scope>NUCLEOTIDE SEQUENCE</scope>
    <source>
        <strain evidence="1">CHK160-9182</strain>
    </source>
</reference>
<dbReference type="AlphaFoldDB" id="A0A9D1TTW0"/>
<evidence type="ECO:0000313" key="2">
    <source>
        <dbReference type="Proteomes" id="UP000823934"/>
    </source>
</evidence>
<dbReference type="Proteomes" id="UP000823934">
    <property type="component" value="Unassembled WGS sequence"/>
</dbReference>
<dbReference type="EMBL" id="DXHP01000106">
    <property type="protein sequence ID" value="HIW06618.1"/>
    <property type="molecule type" value="Genomic_DNA"/>
</dbReference>